<sequence length="193" mass="20836">MNVKRVAIAAATLSLVLAGCAPAADAEPSPSTDSQAEFLNTYDLDDMDAVEIIDHLDRLETAERPADLIASVYPDELVLTDNRQEVVLDLPQNLSYLSIAPYVEQTHDCFYHSLTTCQGELSNATVDVEITDSTTGDVVVDEQATTFDNGFVGFWVPSDIDGTIEISYDGRTGTSDFTTTDEGATCITDLQLA</sequence>
<dbReference type="EMBL" id="NMVI01000016">
    <property type="protein sequence ID" value="OYN87467.1"/>
    <property type="molecule type" value="Genomic_DNA"/>
</dbReference>
<protein>
    <recommendedName>
        <fullName evidence="4">CueP family metal-binding protein</fullName>
    </recommendedName>
</protein>
<accession>A0A255E7A3</accession>
<dbReference type="NCBIfam" id="NF038094">
    <property type="entry name" value="CueP_fam"/>
    <property type="match status" value="1"/>
</dbReference>
<evidence type="ECO:0000313" key="2">
    <source>
        <dbReference type="EMBL" id="OYN87467.1"/>
    </source>
</evidence>
<dbReference type="AlphaFoldDB" id="A0A255E7A3"/>
<name>A0A255E7A3_9ACTN</name>
<reference evidence="2 3" key="1">
    <citation type="submission" date="2017-07" db="EMBL/GenBank/DDBJ databases">
        <title>Draft whole genome sequences of clinical Proprionibacteriaceae strains.</title>
        <authorList>
            <person name="Bernier A.-M."/>
            <person name="Bernard K."/>
            <person name="Domingo M.-C."/>
        </authorList>
    </citation>
    <scope>NUCLEOTIDE SEQUENCE [LARGE SCALE GENOMIC DNA]</scope>
    <source>
        <strain evidence="2 3">NML 160184</strain>
    </source>
</reference>
<dbReference type="Proteomes" id="UP000216533">
    <property type="component" value="Unassembled WGS sequence"/>
</dbReference>
<feature type="signal peptide" evidence="1">
    <location>
        <begin position="1"/>
        <end position="23"/>
    </location>
</feature>
<evidence type="ECO:0008006" key="4">
    <source>
        <dbReference type="Google" id="ProtNLM"/>
    </source>
</evidence>
<dbReference type="Gene3D" id="2.60.40.3700">
    <property type="match status" value="1"/>
</dbReference>
<keyword evidence="1" id="KW-0732">Signal</keyword>
<evidence type="ECO:0000313" key="3">
    <source>
        <dbReference type="Proteomes" id="UP000216533"/>
    </source>
</evidence>
<feature type="chain" id="PRO_5012151774" description="CueP family metal-binding protein" evidence="1">
    <location>
        <begin position="24"/>
        <end position="193"/>
    </location>
</feature>
<comment type="caution">
    <text evidence="2">The sequence shown here is derived from an EMBL/GenBank/DDBJ whole genome shotgun (WGS) entry which is preliminary data.</text>
</comment>
<gene>
    <name evidence="2" type="ORF">CGZ92_07055</name>
</gene>
<organism evidence="2 3">
    <name type="scientific">Parenemella sanctibonifatiensis</name>
    <dbReference type="NCBI Taxonomy" id="2016505"/>
    <lineage>
        <taxon>Bacteria</taxon>
        <taxon>Bacillati</taxon>
        <taxon>Actinomycetota</taxon>
        <taxon>Actinomycetes</taxon>
        <taxon>Propionibacteriales</taxon>
        <taxon>Propionibacteriaceae</taxon>
        <taxon>Parenemella</taxon>
    </lineage>
</organism>
<dbReference type="Pfam" id="PF21172">
    <property type="entry name" value="CueP"/>
    <property type="match status" value="1"/>
</dbReference>
<dbReference type="InterPro" id="IPR047808">
    <property type="entry name" value="CueP-like"/>
</dbReference>
<proteinExistence type="predicted"/>
<evidence type="ECO:0000256" key="1">
    <source>
        <dbReference type="SAM" id="SignalP"/>
    </source>
</evidence>
<dbReference type="PROSITE" id="PS51257">
    <property type="entry name" value="PROKAR_LIPOPROTEIN"/>
    <property type="match status" value="1"/>
</dbReference>